<dbReference type="AlphaFoldDB" id="A0A7D8EUL6"/>
<reference evidence="1 2" key="1">
    <citation type="submission" date="2018-06" db="EMBL/GenBank/DDBJ databases">
        <authorList>
            <consortium name="Pathogen Informatics"/>
            <person name="Doyle S."/>
        </authorList>
    </citation>
    <scope>NUCLEOTIDE SEQUENCE [LARGE SCALE GENOMIC DNA]</scope>
    <source>
        <strain evidence="1 2">NCTC6385</strain>
    </source>
</reference>
<protein>
    <submittedName>
        <fullName evidence="1">Uncharacterized protein</fullName>
    </submittedName>
</protein>
<evidence type="ECO:0000313" key="2">
    <source>
        <dbReference type="Proteomes" id="UP000254463"/>
    </source>
</evidence>
<dbReference type="EMBL" id="UGWV01000002">
    <property type="protein sequence ID" value="SUF97782.1"/>
    <property type="molecule type" value="Genomic_DNA"/>
</dbReference>
<gene>
    <name evidence="1" type="ORF">NCTC6385_04837</name>
</gene>
<organism evidence="1 2">
    <name type="scientific">Salmonella enterica</name>
    <name type="common">Salmonella choleraesuis</name>
    <dbReference type="NCBI Taxonomy" id="28901"/>
    <lineage>
        <taxon>Bacteria</taxon>
        <taxon>Pseudomonadati</taxon>
        <taxon>Pseudomonadota</taxon>
        <taxon>Gammaproteobacteria</taxon>
        <taxon>Enterobacterales</taxon>
        <taxon>Enterobacteriaceae</taxon>
        <taxon>Salmonella</taxon>
    </lineage>
</organism>
<sequence length="406" mass="44158">MNKVSSVRQDITIIMKGYSPVDRVLLIIRSSGMLISGTVRTYLQGIYMKLKKIAVLTLFVSGMAVAGESLAATDITFKPLSEITTEDALSASTGGAFKGALPSYENDGNENTTTRAGLRIRKSSVIVALQHNLGIDVAGHLTDVTKFVTAVNKILPADKALKESDLVNLDNVVISARPGSQDVLTDLVPDSKHSPVVDLQVRFTLTAKPGKTMGEQDTGQLVLDGMTKVKLTDYRRVDQSTIIPTKTPVHITVRGNKPAHVTPESLVKMLDNYFDITAPSFATPLFPVWNIDPASNTPLFTDGSTGEPVKHSLKRDQIDALADMYTGSDGKGYGDFGKARIERAVQKVSFAPVSGQKIRPVGKGYEGNYDVTITFIQHWSWNSVPYTERAADFTLKNVPVIVSFRK</sequence>
<name>A0A7D8EUL6_SALER</name>
<dbReference type="Proteomes" id="UP000254463">
    <property type="component" value="Unassembled WGS sequence"/>
</dbReference>
<accession>A0A7D8EUL6</accession>
<proteinExistence type="predicted"/>
<evidence type="ECO:0000313" key="1">
    <source>
        <dbReference type="EMBL" id="SUF97782.1"/>
    </source>
</evidence>